<keyword evidence="7 16" id="KW-1133">Transmembrane helix</keyword>
<keyword evidence="8 16" id="KW-0472">Membrane</keyword>
<keyword evidence="18" id="KW-1185">Reference proteome</keyword>
<evidence type="ECO:0000256" key="14">
    <source>
        <dbReference type="ARBA" id="ARBA00044770"/>
    </source>
</evidence>
<feature type="transmembrane region" description="Helical" evidence="16">
    <location>
        <begin position="474"/>
        <end position="493"/>
    </location>
</feature>
<feature type="transmembrane region" description="Helical" evidence="16">
    <location>
        <begin position="701"/>
        <end position="723"/>
    </location>
</feature>
<evidence type="ECO:0000256" key="7">
    <source>
        <dbReference type="ARBA" id="ARBA00022989"/>
    </source>
</evidence>
<evidence type="ECO:0000313" key="17">
    <source>
        <dbReference type="EMBL" id="MFC5481147.1"/>
    </source>
</evidence>
<feature type="transmembrane region" description="Helical" evidence="16">
    <location>
        <begin position="443"/>
        <end position="462"/>
    </location>
</feature>
<evidence type="ECO:0000256" key="8">
    <source>
        <dbReference type="ARBA" id="ARBA00023136"/>
    </source>
</evidence>
<protein>
    <recommendedName>
        <fullName evidence="12">Probable peptidoglycan glycosyltransferase FtsW</fullName>
        <ecNumber evidence="14">2.4.99.28</ecNumber>
    </recommendedName>
    <alternativeName>
        <fullName evidence="13">Cell division protein FtsW</fullName>
    </alternativeName>
    <alternativeName>
        <fullName evidence="10">Cell wall polymerase</fullName>
    </alternativeName>
    <alternativeName>
        <fullName evidence="9">Peptidoglycan polymerase</fullName>
    </alternativeName>
</protein>
<dbReference type="Pfam" id="PF01098">
    <property type="entry name" value="FTSW_RODA_SPOVE"/>
    <property type="match status" value="1"/>
</dbReference>
<comment type="subcellular location">
    <subcellularLocation>
        <location evidence="1">Membrane</location>
        <topology evidence="1">Multi-pass membrane protein</topology>
    </subcellularLocation>
</comment>
<dbReference type="InterPro" id="IPR001182">
    <property type="entry name" value="FtsW/RodA"/>
</dbReference>
<sequence>MMRGFGFKSLAAAALALLCVLQALTLLRAPQAWLPAAVEIRLPRGAETVLGRAELAAPQAGTRHLRLRRDASGAWFAASADGVHGLRFERGEERLRSGARALAAGQQWRLGATLYRIEAANAGTVRFSDGAHAWTYDGASLRRDGAAFDSCPGAGPGKQLLALYNRLAPRALSVDRPLRFGGNLSCATQVGNADAAPGSAQLTFEDGRPVLLAATGVERVPLLVDENGLPQDLALREQPLAGISAMTAGRTRLLVEGSGEVLRLRPTGRVALFPEARTELPPGVSWQWERRDAWSSPPAAGAWAAACLGAGLLAAWLARRARKDWVSCIRLGAGIALACAGLGLLLAQRGGNAPGVTLSLLLSWAALWHAVTAPRTAAVLRIGVLLLAAGLLLQLELGSGAPDTAWLRHFQKTAAAATLGLGLLGAVPLFTHAKPPAQAQVEIGLLLLAGAALAALLLQVGWGNETGVFDLQPVEFAKLALTVLTAHCVALGLGERHGGGTLLRWLRLTTPVLLFVLLLAVALVQVDDYSPLILLLVWGASMLLAWSCAARRARPALGVLALAGICCCALFVLRGAAPGEAAQWQFYGERFGVWLDPGAHPHTGQQLLLGAQAIREGGWRGADGLFGVAALGQGALSALAIPAVQDDFAPSFLLQRHGLAAGLLLWVLQALFLCALLHAARCAWRAGSAARDYRQAWLGRFRCFVLCGGAAFVFGHFLLSWGTNLAFFPIMGQPMSFLSAGGSHLLFFIFPLLAMGSTARPIEENPSCRSTYNTKP</sequence>
<dbReference type="PANTHER" id="PTHR30474:SF2">
    <property type="entry name" value="PEPTIDOGLYCAN GLYCOSYLTRANSFERASE FTSW-RELATED"/>
    <property type="match status" value="1"/>
</dbReference>
<evidence type="ECO:0000256" key="12">
    <source>
        <dbReference type="ARBA" id="ARBA00041185"/>
    </source>
</evidence>
<dbReference type="PANTHER" id="PTHR30474">
    <property type="entry name" value="CELL CYCLE PROTEIN"/>
    <property type="match status" value="1"/>
</dbReference>
<evidence type="ECO:0000256" key="3">
    <source>
        <dbReference type="ARBA" id="ARBA00022679"/>
    </source>
</evidence>
<keyword evidence="6" id="KW-0573">Peptidoglycan synthesis</keyword>
<evidence type="ECO:0000256" key="2">
    <source>
        <dbReference type="ARBA" id="ARBA00022676"/>
    </source>
</evidence>
<evidence type="ECO:0000256" key="4">
    <source>
        <dbReference type="ARBA" id="ARBA00022692"/>
    </source>
</evidence>
<gene>
    <name evidence="17" type="ORF">ACFPQ5_23375</name>
</gene>
<comment type="similarity">
    <text evidence="11">Belongs to the SEDS family. FtsW subfamily.</text>
</comment>
<evidence type="ECO:0000256" key="5">
    <source>
        <dbReference type="ARBA" id="ARBA00022960"/>
    </source>
</evidence>
<evidence type="ECO:0000256" key="6">
    <source>
        <dbReference type="ARBA" id="ARBA00022984"/>
    </source>
</evidence>
<feature type="transmembrane region" description="Helical" evidence="16">
    <location>
        <begin position="505"/>
        <end position="526"/>
    </location>
</feature>
<feature type="transmembrane region" description="Helical" evidence="16">
    <location>
        <begin position="300"/>
        <end position="318"/>
    </location>
</feature>
<feature type="transmembrane region" description="Helical" evidence="16">
    <location>
        <begin position="415"/>
        <end position="431"/>
    </location>
</feature>
<evidence type="ECO:0000256" key="13">
    <source>
        <dbReference type="ARBA" id="ARBA00041418"/>
    </source>
</evidence>
<evidence type="ECO:0000313" key="18">
    <source>
        <dbReference type="Proteomes" id="UP001596101"/>
    </source>
</evidence>
<organism evidence="17 18">
    <name type="scientific">Massilia suwonensis</name>
    <dbReference type="NCBI Taxonomy" id="648895"/>
    <lineage>
        <taxon>Bacteria</taxon>
        <taxon>Pseudomonadati</taxon>
        <taxon>Pseudomonadota</taxon>
        <taxon>Betaproteobacteria</taxon>
        <taxon>Burkholderiales</taxon>
        <taxon>Oxalobacteraceae</taxon>
        <taxon>Telluria group</taxon>
        <taxon>Massilia</taxon>
    </lineage>
</organism>
<feature type="transmembrane region" description="Helical" evidence="16">
    <location>
        <begin position="378"/>
        <end position="395"/>
    </location>
</feature>
<feature type="transmembrane region" description="Helical" evidence="16">
    <location>
        <begin position="532"/>
        <end position="549"/>
    </location>
</feature>
<dbReference type="RefSeq" id="WP_379761322.1">
    <property type="nucleotide sequence ID" value="NZ_JBHSMR010000014.1"/>
</dbReference>
<comment type="caution">
    <text evidence="17">The sequence shown here is derived from an EMBL/GenBank/DDBJ whole genome shotgun (WGS) entry which is preliminary data.</text>
</comment>
<proteinExistence type="inferred from homology"/>
<feature type="transmembrane region" description="Helical" evidence="16">
    <location>
        <begin position="556"/>
        <end position="577"/>
    </location>
</feature>
<dbReference type="EC" id="2.4.99.28" evidence="14"/>
<reference evidence="18" key="1">
    <citation type="journal article" date="2019" name="Int. J. Syst. Evol. Microbiol.">
        <title>The Global Catalogue of Microorganisms (GCM) 10K type strain sequencing project: providing services to taxonomists for standard genome sequencing and annotation.</title>
        <authorList>
            <consortium name="The Broad Institute Genomics Platform"/>
            <consortium name="The Broad Institute Genome Sequencing Center for Infectious Disease"/>
            <person name="Wu L."/>
            <person name="Ma J."/>
        </authorList>
    </citation>
    <scope>NUCLEOTIDE SEQUENCE [LARGE SCALE GENOMIC DNA]</scope>
    <source>
        <strain evidence="18">CCUG 43111</strain>
    </source>
</reference>
<name>A0ABW0MVX5_9BURK</name>
<evidence type="ECO:0000256" key="11">
    <source>
        <dbReference type="ARBA" id="ARBA00038053"/>
    </source>
</evidence>
<dbReference type="EMBL" id="JBHSMR010000014">
    <property type="protein sequence ID" value="MFC5481147.1"/>
    <property type="molecule type" value="Genomic_DNA"/>
</dbReference>
<evidence type="ECO:0000256" key="10">
    <source>
        <dbReference type="ARBA" id="ARBA00033270"/>
    </source>
</evidence>
<dbReference type="Proteomes" id="UP001596101">
    <property type="component" value="Unassembled WGS sequence"/>
</dbReference>
<evidence type="ECO:0000256" key="15">
    <source>
        <dbReference type="ARBA" id="ARBA00049902"/>
    </source>
</evidence>
<keyword evidence="3" id="KW-0808">Transferase</keyword>
<evidence type="ECO:0000256" key="9">
    <source>
        <dbReference type="ARBA" id="ARBA00032370"/>
    </source>
</evidence>
<feature type="transmembrane region" description="Helical" evidence="16">
    <location>
        <begin position="659"/>
        <end position="680"/>
    </location>
</feature>
<feature type="transmembrane region" description="Helical" evidence="16">
    <location>
        <begin position="353"/>
        <end position="371"/>
    </location>
</feature>
<feature type="transmembrane region" description="Helical" evidence="16">
    <location>
        <begin position="325"/>
        <end position="347"/>
    </location>
</feature>
<evidence type="ECO:0000256" key="16">
    <source>
        <dbReference type="SAM" id="Phobius"/>
    </source>
</evidence>
<feature type="transmembrane region" description="Helical" evidence="16">
    <location>
        <begin position="735"/>
        <end position="754"/>
    </location>
</feature>
<accession>A0ABW0MVX5</accession>
<evidence type="ECO:0000256" key="1">
    <source>
        <dbReference type="ARBA" id="ARBA00004141"/>
    </source>
</evidence>
<keyword evidence="5" id="KW-0133">Cell shape</keyword>
<keyword evidence="4 16" id="KW-0812">Transmembrane</keyword>
<comment type="catalytic activity">
    <reaction evidence="15">
        <text>[GlcNAc-(1-&gt;4)-Mur2Ac(oyl-L-Ala-gamma-D-Glu-L-Lys-D-Ala-D-Ala)](n)-di-trans,octa-cis-undecaprenyl diphosphate + beta-D-GlcNAc-(1-&gt;4)-Mur2Ac(oyl-L-Ala-gamma-D-Glu-L-Lys-D-Ala-D-Ala)-di-trans,octa-cis-undecaprenyl diphosphate = [GlcNAc-(1-&gt;4)-Mur2Ac(oyl-L-Ala-gamma-D-Glu-L-Lys-D-Ala-D-Ala)](n+1)-di-trans,octa-cis-undecaprenyl diphosphate + di-trans,octa-cis-undecaprenyl diphosphate + H(+)</text>
        <dbReference type="Rhea" id="RHEA:23708"/>
        <dbReference type="Rhea" id="RHEA-COMP:9602"/>
        <dbReference type="Rhea" id="RHEA-COMP:9603"/>
        <dbReference type="ChEBI" id="CHEBI:15378"/>
        <dbReference type="ChEBI" id="CHEBI:58405"/>
        <dbReference type="ChEBI" id="CHEBI:60033"/>
        <dbReference type="ChEBI" id="CHEBI:78435"/>
        <dbReference type="EC" id="2.4.99.28"/>
    </reaction>
</comment>
<keyword evidence="2" id="KW-0328">Glycosyltransferase</keyword>